<dbReference type="AlphaFoldDB" id="A0A4V1A3C0"/>
<dbReference type="RefSeq" id="WP_208650403.1">
    <property type="nucleotide sequence ID" value="NZ_CP036528.1"/>
</dbReference>
<dbReference type="Proteomes" id="UP000291151">
    <property type="component" value="Chromosome"/>
</dbReference>
<keyword evidence="2" id="KW-1185">Reference proteome</keyword>
<name>A0A4V1A3C0_9BACL</name>
<proteinExistence type="predicted"/>
<evidence type="ECO:0000313" key="2">
    <source>
        <dbReference type="Proteomes" id="UP000291151"/>
    </source>
</evidence>
<accession>A0A4V1A3C0</accession>
<reference evidence="1 2" key="1">
    <citation type="submission" date="2019-02" db="EMBL/GenBank/DDBJ databases">
        <title>Ureibacillus thermophilus.</title>
        <authorList>
            <person name="Sunny J.S."/>
            <person name="Natarajan A."/>
            <person name="Saleena L.M."/>
        </authorList>
    </citation>
    <scope>NUCLEOTIDE SEQUENCE [LARGE SCALE GENOMIC DNA]</scope>
    <source>
        <strain evidence="1 2">LM102</strain>
    </source>
</reference>
<sequence>MSDKERLENLNPTIVDNQGNVTLKGDDYHWLMELAEKAEKFRKALEFYADESIYSAKNKERAEITLDYGEKARKALEG</sequence>
<protein>
    <submittedName>
        <fullName evidence="1">Uncharacterized protein</fullName>
    </submittedName>
</protein>
<evidence type="ECO:0000313" key="1">
    <source>
        <dbReference type="EMBL" id="QBK26720.1"/>
    </source>
</evidence>
<dbReference type="KEGG" id="uth:DKZ56_13205"/>
<gene>
    <name evidence="1" type="ORF">DKZ56_13205</name>
</gene>
<dbReference type="EMBL" id="CP036528">
    <property type="protein sequence ID" value="QBK26720.1"/>
    <property type="molecule type" value="Genomic_DNA"/>
</dbReference>
<organism evidence="1 2">
    <name type="scientific">Ureibacillus thermophilus</name>
    <dbReference type="NCBI Taxonomy" id="367743"/>
    <lineage>
        <taxon>Bacteria</taxon>
        <taxon>Bacillati</taxon>
        <taxon>Bacillota</taxon>
        <taxon>Bacilli</taxon>
        <taxon>Bacillales</taxon>
        <taxon>Caryophanaceae</taxon>
        <taxon>Ureibacillus</taxon>
    </lineage>
</organism>